<dbReference type="Proteomes" id="UP001355207">
    <property type="component" value="Chromosome 10"/>
</dbReference>
<dbReference type="PANTHER" id="PTHR28037:SF1">
    <property type="entry name" value="ALCOHOL O-ACETYLTRANSFERASE 1-RELATED"/>
    <property type="match status" value="1"/>
</dbReference>
<dbReference type="EMBL" id="CP144107">
    <property type="protein sequence ID" value="WWC92334.1"/>
    <property type="molecule type" value="Genomic_DNA"/>
</dbReference>
<sequence>MSIPLTPPYTPLSENPSPVFPTKTKFPSHPQFRQQNAATSLLTPPQTPETDIFGSQVQASNRSEIEQGRKLSDNEISYYLPSRADGVNDMYVHHRLSANPSQMAPSRILHIWAYQLLLHPLLASTIQFDSYEDISFIPSKPKNLVEALSIASERFSFLIDERDVIDTYLNGPRTLSNEKLGYLVIKSSDDTTELETKREYEIMLCATHYLGDGMALHSFMNEFYILLGNETLSTEKLSEMIQEKLNIFGVDGQVEIPKSLEERLPLVDNGSKLASVIGKEESIRSEKKLIGGQSFGSSKEKLPRQTIVPTISYGKDTTKVILGNCKKNGVTIAHAVFALCNIAWARKTQDRIDPCLIYSALNLRPNMLPSSSSSSSKAESFFHLAVGYFNIVLPTLIPSSISLSELFWHRARMTKQQTIKAVKSPFVVARSRNTSIIRKERAVKWAKIDDEEEEKLKNNNAGLGLGLAVDLPQSEIKSQARTATTPQVLQLPTPETTPIIQAPKERQVSQRALMGLSMLGNLDGMYKHSEFPSIELNSLTTGSRQRNGGLLLFAYTFGGKLWVSLGYDKNGFPAGVIEGFWDEVQDLIKEVLV</sequence>
<name>A0AAX4K5C0_9TREE</name>
<dbReference type="InterPro" id="IPR023213">
    <property type="entry name" value="CAT-like_dom_sf"/>
</dbReference>
<dbReference type="RefSeq" id="XP_066079096.1">
    <property type="nucleotide sequence ID" value="XM_066222999.1"/>
</dbReference>
<protein>
    <recommendedName>
        <fullName evidence="3">Alcohol acetyltransferase</fullName>
    </recommendedName>
</protein>
<dbReference type="PANTHER" id="PTHR28037">
    <property type="entry name" value="ALCOHOL O-ACETYLTRANSFERASE 1-RELATED"/>
    <property type="match status" value="1"/>
</dbReference>
<accession>A0AAX4K5C0</accession>
<keyword evidence="2" id="KW-1185">Reference proteome</keyword>
<evidence type="ECO:0000313" key="2">
    <source>
        <dbReference type="Proteomes" id="UP001355207"/>
    </source>
</evidence>
<gene>
    <name evidence="1" type="ORF">L201_007288</name>
</gene>
<evidence type="ECO:0000313" key="1">
    <source>
        <dbReference type="EMBL" id="WWC92334.1"/>
    </source>
</evidence>
<organism evidence="1 2">
    <name type="scientific">Kwoniella dendrophila CBS 6074</name>
    <dbReference type="NCBI Taxonomy" id="1295534"/>
    <lineage>
        <taxon>Eukaryota</taxon>
        <taxon>Fungi</taxon>
        <taxon>Dikarya</taxon>
        <taxon>Basidiomycota</taxon>
        <taxon>Agaricomycotina</taxon>
        <taxon>Tremellomycetes</taxon>
        <taxon>Tremellales</taxon>
        <taxon>Cryptococcaceae</taxon>
        <taxon>Kwoniella</taxon>
    </lineage>
</organism>
<proteinExistence type="predicted"/>
<dbReference type="GeneID" id="91097957"/>
<dbReference type="Gene3D" id="3.30.559.10">
    <property type="entry name" value="Chloramphenicol acetyltransferase-like domain"/>
    <property type="match status" value="1"/>
</dbReference>
<evidence type="ECO:0008006" key="3">
    <source>
        <dbReference type="Google" id="ProtNLM"/>
    </source>
</evidence>
<reference evidence="1 2" key="1">
    <citation type="submission" date="2024-01" db="EMBL/GenBank/DDBJ databases">
        <title>Comparative genomics of Cryptococcus and Kwoniella reveals pathogenesis evolution and contrasting modes of karyotype evolution via chromosome fusion or intercentromeric recombination.</title>
        <authorList>
            <person name="Coelho M.A."/>
            <person name="David-Palma M."/>
            <person name="Shea T."/>
            <person name="Bowers K."/>
            <person name="McGinley-Smith S."/>
            <person name="Mohammad A.W."/>
            <person name="Gnirke A."/>
            <person name="Yurkov A.M."/>
            <person name="Nowrousian M."/>
            <person name="Sun S."/>
            <person name="Cuomo C.A."/>
            <person name="Heitman J."/>
        </authorList>
    </citation>
    <scope>NUCLEOTIDE SEQUENCE [LARGE SCALE GENOMIC DNA]</scope>
    <source>
        <strain evidence="1 2">CBS 6074</strain>
    </source>
</reference>
<dbReference type="InterPro" id="IPR052058">
    <property type="entry name" value="Alcohol_O-acetyltransferase"/>
</dbReference>
<dbReference type="AlphaFoldDB" id="A0AAX4K5C0"/>